<evidence type="ECO:0000256" key="2">
    <source>
        <dbReference type="SAM" id="MobiDB-lite"/>
    </source>
</evidence>
<feature type="compositionally biased region" description="Basic residues" evidence="2">
    <location>
        <begin position="69"/>
        <end position="80"/>
    </location>
</feature>
<feature type="region of interest" description="Disordered" evidence="2">
    <location>
        <begin position="69"/>
        <end position="97"/>
    </location>
</feature>
<feature type="coiled-coil region" evidence="1">
    <location>
        <begin position="505"/>
        <end position="546"/>
    </location>
</feature>
<feature type="region of interest" description="Disordered" evidence="2">
    <location>
        <begin position="241"/>
        <end position="270"/>
    </location>
</feature>
<comment type="caution">
    <text evidence="3">The sequence shown here is derived from an EMBL/GenBank/DDBJ whole genome shotgun (WGS) entry which is preliminary data.</text>
</comment>
<dbReference type="AlphaFoldDB" id="A0A4Y9Y0F3"/>
<reference evidence="3 4" key="1">
    <citation type="submission" date="2019-02" db="EMBL/GenBank/DDBJ databases">
        <title>Genome sequencing of the rare red list fungi Dentipellis fragilis.</title>
        <authorList>
            <person name="Buettner E."/>
            <person name="Kellner H."/>
        </authorList>
    </citation>
    <scope>NUCLEOTIDE SEQUENCE [LARGE SCALE GENOMIC DNA]</scope>
    <source>
        <strain evidence="3 4">DSM 105465</strain>
    </source>
</reference>
<feature type="region of interest" description="Disordered" evidence="2">
    <location>
        <begin position="338"/>
        <end position="387"/>
    </location>
</feature>
<dbReference type="Proteomes" id="UP000298327">
    <property type="component" value="Unassembled WGS sequence"/>
</dbReference>
<evidence type="ECO:0000256" key="1">
    <source>
        <dbReference type="SAM" id="Coils"/>
    </source>
</evidence>
<feature type="coiled-coil region" evidence="1">
    <location>
        <begin position="439"/>
        <end position="477"/>
    </location>
</feature>
<gene>
    <name evidence="3" type="ORF">EVG20_g9120</name>
</gene>
<organism evidence="3 4">
    <name type="scientific">Dentipellis fragilis</name>
    <dbReference type="NCBI Taxonomy" id="205917"/>
    <lineage>
        <taxon>Eukaryota</taxon>
        <taxon>Fungi</taxon>
        <taxon>Dikarya</taxon>
        <taxon>Basidiomycota</taxon>
        <taxon>Agaricomycotina</taxon>
        <taxon>Agaricomycetes</taxon>
        <taxon>Russulales</taxon>
        <taxon>Hericiaceae</taxon>
        <taxon>Dentipellis</taxon>
    </lineage>
</organism>
<feature type="compositionally biased region" description="Polar residues" evidence="2">
    <location>
        <begin position="351"/>
        <end position="379"/>
    </location>
</feature>
<keyword evidence="4" id="KW-1185">Reference proteome</keyword>
<protein>
    <submittedName>
        <fullName evidence="3">Uncharacterized protein</fullName>
    </submittedName>
</protein>
<dbReference type="OrthoDB" id="10457166at2759"/>
<proteinExistence type="predicted"/>
<evidence type="ECO:0000313" key="4">
    <source>
        <dbReference type="Proteomes" id="UP000298327"/>
    </source>
</evidence>
<accession>A0A4Y9Y0F3</accession>
<keyword evidence="1" id="KW-0175">Coiled coil</keyword>
<dbReference type="EMBL" id="SEOQ01000870">
    <property type="protein sequence ID" value="TFY55964.1"/>
    <property type="molecule type" value="Genomic_DNA"/>
</dbReference>
<sequence>MASIPSPCESSKAELCIGQVQTQAKKGLGRLGPRWATFSMRHLRLLAQHRYITYNNEAPEPTITVHMKLRKPSRAARKRVHDMPGPEDEDDEERERRENRLLAEELGFGHKQRLPKYAEVCETSDRRGEQLKKLQKTLGMQVNASLMSIVDDEEDRESAVDTDISDDEQQEQEGIDIDIDIHEDEILDDPFVDAPARSESPALMTRAASVPTTLPSHSPIRQPTLALQPIRKPTLPEAAYATPVSAPRRRPTMLESPESPSARSSRGGLGALSYASGSGHGHGLHANLGGSSSRDVGDELPTATATATSAIFPAPGTRASLYTSAHVNVARGTWTQASLGMPGPSHASPPLANQTGASNSTQADSGLNATPRARTSIQHGSAGDSERMDVDMDVDATPRPARTQRTLYVNQSVGSERDSIKAIPGTEPVQAVDPLVQKNAELQQRVQELTAINNGIKQTLREDYEKELEKLRSTSNNPSANPLVLHLQQRIADLQASESKAREMLDGKREEAAHLKGRLQEVQNERTRLLEENARLVKEKENLVAAEASATQTLNAVKNVVSSNTDWPGVQMLKTVVTALLSPMRS</sequence>
<name>A0A4Y9Y0F3_9AGAM</name>
<evidence type="ECO:0000313" key="3">
    <source>
        <dbReference type="EMBL" id="TFY55964.1"/>
    </source>
</evidence>
<feature type="compositionally biased region" description="Low complexity" evidence="2">
    <location>
        <begin position="255"/>
        <end position="270"/>
    </location>
</feature>